<dbReference type="AlphaFoldDB" id="A0A502DD94"/>
<dbReference type="Proteomes" id="UP000319212">
    <property type="component" value="Unassembled WGS sequence"/>
</dbReference>
<dbReference type="EMBL" id="RCZI01000009">
    <property type="protein sequence ID" value="TPG23555.1"/>
    <property type="molecule type" value="Genomic_DNA"/>
</dbReference>
<evidence type="ECO:0000259" key="4">
    <source>
        <dbReference type="SMART" id="SM00822"/>
    </source>
</evidence>
<keyword evidence="2" id="KW-0560">Oxidoreductase</keyword>
<comment type="caution">
    <text evidence="5">The sequence shown here is derived from an EMBL/GenBank/DDBJ whole genome shotgun (WGS) entry which is preliminary data.</text>
</comment>
<evidence type="ECO:0000256" key="2">
    <source>
        <dbReference type="ARBA" id="ARBA00023002"/>
    </source>
</evidence>
<dbReference type="PRINTS" id="PR00080">
    <property type="entry name" value="SDRFAMILY"/>
</dbReference>
<reference evidence="5 6" key="1">
    <citation type="journal article" date="2019" name="Environ. Microbiol.">
        <title>Species interactions and distinct microbial communities in high Arctic permafrost affected cryosols are associated with the CH4 and CO2 gas fluxes.</title>
        <authorList>
            <person name="Altshuler I."/>
            <person name="Hamel J."/>
            <person name="Turney S."/>
            <person name="Magnuson E."/>
            <person name="Levesque R."/>
            <person name="Greer C."/>
            <person name="Whyte L.G."/>
        </authorList>
    </citation>
    <scope>NUCLEOTIDE SEQUENCE [LARGE SCALE GENOMIC DNA]</scope>
    <source>
        <strain evidence="5 6">S06.C</strain>
    </source>
</reference>
<dbReference type="SMART" id="SM00822">
    <property type="entry name" value="PKS_KR"/>
    <property type="match status" value="1"/>
</dbReference>
<dbReference type="Gene3D" id="3.40.50.720">
    <property type="entry name" value="NAD(P)-binding Rossmann-like Domain"/>
    <property type="match status" value="1"/>
</dbReference>
<dbReference type="PRINTS" id="PR00081">
    <property type="entry name" value="GDHRDH"/>
</dbReference>
<evidence type="ECO:0000313" key="6">
    <source>
        <dbReference type="Proteomes" id="UP000319212"/>
    </source>
</evidence>
<dbReference type="FunFam" id="3.40.50.720:FF:000173">
    <property type="entry name" value="3-oxoacyl-[acyl-carrier protein] reductase"/>
    <property type="match status" value="1"/>
</dbReference>
<comment type="similarity">
    <text evidence="1 3">Belongs to the short-chain dehydrogenases/reductases (SDR) family.</text>
</comment>
<dbReference type="InterPro" id="IPR057326">
    <property type="entry name" value="KR_dom"/>
</dbReference>
<name>A0A502DD94_9BURK</name>
<dbReference type="RefSeq" id="WP_140845064.1">
    <property type="nucleotide sequence ID" value="NZ_RCZI01000009.1"/>
</dbReference>
<dbReference type="InterPro" id="IPR020904">
    <property type="entry name" value="Sc_DH/Rdtase_CS"/>
</dbReference>
<sequence>MQDVRARIEGRVAVVTGGASGLGAATAQALRAAGARVVLIDLDAATVEAAASSMDAIGFAADVADAERIETVFRQIEDRVGRVSLLVNCAGIADPGSVVRRGVAMPLAAFRRVIEINLLGAINCIRCAVPQMIEGRIGDGEAGLIVNTASIAAFDGQMGQAAYAASKGGVAGMVLPLARELGEHGIRVMGIAPGVFETPMTLNLAPKSRDVVFAAVPPFPKRPGHADEFAALVMALVANPMLNGEVIRLDGGLRMPARV</sequence>
<evidence type="ECO:0000313" key="5">
    <source>
        <dbReference type="EMBL" id="TPG23555.1"/>
    </source>
</evidence>
<dbReference type="PANTHER" id="PTHR43658:SF8">
    <property type="entry name" value="17-BETA-HYDROXYSTEROID DEHYDROGENASE 14-RELATED"/>
    <property type="match status" value="1"/>
</dbReference>
<gene>
    <name evidence="5" type="ORF">EAH82_20335</name>
</gene>
<protein>
    <submittedName>
        <fullName evidence="5">SDR family NAD(P)-dependent oxidoreductase</fullName>
    </submittedName>
</protein>
<evidence type="ECO:0000256" key="3">
    <source>
        <dbReference type="RuleBase" id="RU000363"/>
    </source>
</evidence>
<dbReference type="InterPro" id="IPR036291">
    <property type="entry name" value="NAD(P)-bd_dom_sf"/>
</dbReference>
<accession>A0A502DD94</accession>
<dbReference type="PROSITE" id="PS00061">
    <property type="entry name" value="ADH_SHORT"/>
    <property type="match status" value="1"/>
</dbReference>
<dbReference type="GO" id="GO:0016491">
    <property type="term" value="F:oxidoreductase activity"/>
    <property type="evidence" value="ECO:0007669"/>
    <property type="project" value="UniProtKB-KW"/>
</dbReference>
<organism evidence="5 6">
    <name type="scientific">Variovorax guangxiensis</name>
    <dbReference type="NCBI Taxonomy" id="1775474"/>
    <lineage>
        <taxon>Bacteria</taxon>
        <taxon>Pseudomonadati</taxon>
        <taxon>Pseudomonadota</taxon>
        <taxon>Betaproteobacteria</taxon>
        <taxon>Burkholderiales</taxon>
        <taxon>Comamonadaceae</taxon>
        <taxon>Variovorax</taxon>
    </lineage>
</organism>
<proteinExistence type="inferred from homology"/>
<dbReference type="Pfam" id="PF00106">
    <property type="entry name" value="adh_short"/>
    <property type="match status" value="1"/>
</dbReference>
<dbReference type="SUPFAM" id="SSF51735">
    <property type="entry name" value="NAD(P)-binding Rossmann-fold domains"/>
    <property type="match status" value="1"/>
</dbReference>
<dbReference type="InterPro" id="IPR002347">
    <property type="entry name" value="SDR_fam"/>
</dbReference>
<feature type="domain" description="Ketoreductase" evidence="4">
    <location>
        <begin position="11"/>
        <end position="194"/>
    </location>
</feature>
<dbReference type="OrthoDB" id="9806974at2"/>
<evidence type="ECO:0000256" key="1">
    <source>
        <dbReference type="ARBA" id="ARBA00006484"/>
    </source>
</evidence>
<dbReference type="PANTHER" id="PTHR43658">
    <property type="entry name" value="SHORT-CHAIN DEHYDROGENASE/REDUCTASE"/>
    <property type="match status" value="1"/>
</dbReference>